<comment type="caution">
    <text evidence="1">The sequence shown here is derived from an EMBL/GenBank/DDBJ whole genome shotgun (WGS) entry which is preliminary data.</text>
</comment>
<name>A0ABS7Z7J6_9SPHI</name>
<proteinExistence type="predicted"/>
<sequence>MKKKYVRPVIKTYIIIIEEAISNSSARVGFGSGTTDPFAPDLEDYEVLDKENKKFNEY</sequence>
<dbReference type="Proteomes" id="UP001165302">
    <property type="component" value="Unassembled WGS sequence"/>
</dbReference>
<keyword evidence="2" id="KW-1185">Reference proteome</keyword>
<dbReference type="RefSeq" id="WP_225554528.1">
    <property type="nucleotide sequence ID" value="NZ_JADEYP010000027.1"/>
</dbReference>
<reference evidence="1" key="1">
    <citation type="submission" date="2020-10" db="EMBL/GenBank/DDBJ databases">
        <authorList>
            <person name="Lu T."/>
            <person name="Wang Q."/>
            <person name="Han X."/>
        </authorList>
    </citation>
    <scope>NUCLEOTIDE SEQUENCE</scope>
    <source>
        <strain evidence="1">WQ 366</strain>
    </source>
</reference>
<organism evidence="1 2">
    <name type="scientific">Sphingobacterium bovistauri</name>
    <dbReference type="NCBI Taxonomy" id="2781959"/>
    <lineage>
        <taxon>Bacteria</taxon>
        <taxon>Pseudomonadati</taxon>
        <taxon>Bacteroidota</taxon>
        <taxon>Sphingobacteriia</taxon>
        <taxon>Sphingobacteriales</taxon>
        <taxon>Sphingobacteriaceae</taxon>
        <taxon>Sphingobacterium</taxon>
    </lineage>
</organism>
<dbReference type="EMBL" id="JADEYP010000027">
    <property type="protein sequence ID" value="MCA5006166.1"/>
    <property type="molecule type" value="Genomic_DNA"/>
</dbReference>
<gene>
    <name evidence="1" type="ORF">IPZ78_13505</name>
</gene>
<protein>
    <submittedName>
        <fullName evidence="1">Uncharacterized protein</fullName>
    </submittedName>
</protein>
<evidence type="ECO:0000313" key="2">
    <source>
        <dbReference type="Proteomes" id="UP001165302"/>
    </source>
</evidence>
<evidence type="ECO:0000313" key="1">
    <source>
        <dbReference type="EMBL" id="MCA5006166.1"/>
    </source>
</evidence>
<accession>A0ABS7Z7J6</accession>